<evidence type="ECO:0000313" key="1">
    <source>
        <dbReference type="EMBL" id="TQN41126.1"/>
    </source>
</evidence>
<dbReference type="AlphaFoldDB" id="A0A543PAM3"/>
<dbReference type="RefSeq" id="WP_211354979.1">
    <property type="nucleotide sequence ID" value="NZ_VFQE01000001.1"/>
</dbReference>
<sequence length="237" mass="24797">MRTGARLGATVARGAGRLVAVPLGAIARWRDGKPMHPRGAVFDAVLERQGGPVEWGVPWLDASGTDAAVARLSRGAGLPEPLPDVLGLAVRVSGDAGPIDLLLSTTGTGPITRLLPVLRRNTAAVHSSIMGYRSDAGTLRLAAFPEAEQLPSEPRALAREVARNGVRFSVAAARGLGPWQPFARLTLTAPLPSLDPDVRFDAVQNPPPGLVPDGPMARFRAPAYARARAARGPTPES</sequence>
<dbReference type="SUPFAM" id="SSF56634">
    <property type="entry name" value="Heme-dependent catalase-like"/>
    <property type="match status" value="1"/>
</dbReference>
<organism evidence="1 2">
    <name type="scientific">Blastococcus colisei</name>
    <dbReference type="NCBI Taxonomy" id="1564162"/>
    <lineage>
        <taxon>Bacteria</taxon>
        <taxon>Bacillati</taxon>
        <taxon>Actinomycetota</taxon>
        <taxon>Actinomycetes</taxon>
        <taxon>Geodermatophilales</taxon>
        <taxon>Geodermatophilaceae</taxon>
        <taxon>Blastococcus</taxon>
    </lineage>
</organism>
<gene>
    <name evidence="1" type="ORF">FHU33_0481</name>
</gene>
<dbReference type="Proteomes" id="UP000319865">
    <property type="component" value="Unassembled WGS sequence"/>
</dbReference>
<dbReference type="EMBL" id="VFQE01000001">
    <property type="protein sequence ID" value="TQN41126.1"/>
    <property type="molecule type" value="Genomic_DNA"/>
</dbReference>
<reference evidence="1 2" key="1">
    <citation type="submission" date="2019-06" db="EMBL/GenBank/DDBJ databases">
        <title>Sequencing the genomes of 1000 actinobacteria strains.</title>
        <authorList>
            <person name="Klenk H.-P."/>
        </authorList>
    </citation>
    <scope>NUCLEOTIDE SEQUENCE [LARGE SCALE GENOMIC DNA]</scope>
    <source>
        <strain evidence="1 2">DSM 46837</strain>
    </source>
</reference>
<comment type="caution">
    <text evidence="1">The sequence shown here is derived from an EMBL/GenBank/DDBJ whole genome shotgun (WGS) entry which is preliminary data.</text>
</comment>
<evidence type="ECO:0000313" key="2">
    <source>
        <dbReference type="Proteomes" id="UP000319865"/>
    </source>
</evidence>
<name>A0A543PAM3_9ACTN</name>
<dbReference type="GO" id="GO:0020037">
    <property type="term" value="F:heme binding"/>
    <property type="evidence" value="ECO:0007669"/>
    <property type="project" value="InterPro"/>
</dbReference>
<accession>A0A543PAM3</accession>
<evidence type="ECO:0008006" key="3">
    <source>
        <dbReference type="Google" id="ProtNLM"/>
    </source>
</evidence>
<protein>
    <recommendedName>
        <fullName evidence="3">Phosphodiesterase</fullName>
    </recommendedName>
</protein>
<dbReference type="InterPro" id="IPR020835">
    <property type="entry name" value="Catalase_sf"/>
</dbReference>
<proteinExistence type="predicted"/>
<keyword evidence="2" id="KW-1185">Reference proteome</keyword>